<name>A0A7L4MKU5_GLAPT</name>
<evidence type="ECO:0000259" key="10">
    <source>
        <dbReference type="PROSITE" id="PS50262"/>
    </source>
</evidence>
<feature type="domain" description="G-protein coupled receptors family 1 profile" evidence="10">
    <location>
        <begin position="43"/>
        <end position="294"/>
    </location>
</feature>
<evidence type="ECO:0000256" key="3">
    <source>
        <dbReference type="ARBA" id="ARBA00022606"/>
    </source>
</evidence>
<feature type="transmembrane region" description="Helical" evidence="9">
    <location>
        <begin position="139"/>
        <end position="165"/>
    </location>
</feature>
<dbReference type="PANTHER" id="PTHR26450">
    <property type="entry name" value="OLFACTORY RECEPTOR 56B1-RELATED"/>
    <property type="match status" value="1"/>
</dbReference>
<feature type="transmembrane region" description="Helical" evidence="9">
    <location>
        <begin position="274"/>
        <end position="296"/>
    </location>
</feature>
<feature type="transmembrane region" description="Helical" evidence="9">
    <location>
        <begin position="27"/>
        <end position="50"/>
    </location>
</feature>
<evidence type="ECO:0000256" key="6">
    <source>
        <dbReference type="ARBA" id="ARBA00022989"/>
    </source>
</evidence>
<keyword evidence="3" id="KW-0716">Sensory transduction</keyword>
<evidence type="ECO:0000313" key="11">
    <source>
        <dbReference type="EMBL" id="NXY77558.1"/>
    </source>
</evidence>
<dbReference type="SUPFAM" id="SSF81321">
    <property type="entry name" value="Family A G protein-coupled receptor-like"/>
    <property type="match status" value="1"/>
</dbReference>
<feature type="transmembrane region" description="Helical" evidence="9">
    <location>
        <begin position="198"/>
        <end position="223"/>
    </location>
</feature>
<dbReference type="GO" id="GO:0004984">
    <property type="term" value="F:olfactory receptor activity"/>
    <property type="evidence" value="ECO:0007669"/>
    <property type="project" value="InterPro"/>
</dbReference>
<dbReference type="Gene3D" id="1.20.1070.10">
    <property type="entry name" value="Rhodopsin 7-helix transmembrane proteins"/>
    <property type="match status" value="1"/>
</dbReference>
<feature type="non-terminal residue" evidence="11">
    <location>
        <position position="306"/>
    </location>
</feature>
<keyword evidence="6 9" id="KW-1133">Transmembrane helix</keyword>
<comment type="caution">
    <text evidence="11">The sequence shown here is derived from an EMBL/GenBank/DDBJ whole genome shotgun (WGS) entry which is preliminary data.</text>
</comment>
<dbReference type="PROSITE" id="PS50262">
    <property type="entry name" value="G_PROTEIN_RECEP_F1_2"/>
    <property type="match status" value="1"/>
</dbReference>
<dbReference type="Pfam" id="PF13853">
    <property type="entry name" value="7tm_4"/>
    <property type="match status" value="1"/>
</dbReference>
<dbReference type="PANTHER" id="PTHR26450:SF156">
    <property type="entry name" value="OLFACTORY RECEPTOR 52R1"/>
    <property type="match status" value="1"/>
</dbReference>
<dbReference type="PRINTS" id="PR00245">
    <property type="entry name" value="OLFACTORYR"/>
</dbReference>
<reference evidence="11 12" key="1">
    <citation type="submission" date="2019-09" db="EMBL/GenBank/DDBJ databases">
        <title>Bird 10,000 Genomes (B10K) Project - Family phase.</title>
        <authorList>
            <person name="Zhang G."/>
        </authorList>
    </citation>
    <scope>NUCLEOTIDE SEQUENCE [LARGE SCALE GENOMIC DNA]</scope>
    <source>
        <strain evidence="11">B10K-CU-031-08</strain>
        <tissue evidence="11">Muscle</tissue>
    </source>
</reference>
<feature type="non-terminal residue" evidence="11">
    <location>
        <position position="1"/>
    </location>
</feature>
<evidence type="ECO:0000256" key="4">
    <source>
        <dbReference type="ARBA" id="ARBA00022692"/>
    </source>
</evidence>
<evidence type="ECO:0000313" key="12">
    <source>
        <dbReference type="Proteomes" id="UP000583049"/>
    </source>
</evidence>
<dbReference type="GO" id="GO:0007186">
    <property type="term" value="P:G protein-coupled receptor signaling pathway"/>
    <property type="evidence" value="ECO:0007669"/>
    <property type="project" value="InterPro"/>
</dbReference>
<dbReference type="InterPro" id="IPR000725">
    <property type="entry name" value="Olfact_rcpt"/>
</dbReference>
<accession>A0A7L4MKU5</accession>
<keyword evidence="8" id="KW-0807">Transducer</keyword>
<evidence type="ECO:0000256" key="2">
    <source>
        <dbReference type="ARBA" id="ARBA00004141"/>
    </source>
</evidence>
<sequence length="306" mass="33747">MSLSCTAFSHPPYFLLIGIPGLEKEQFWIAFPFCIMHAIAVLGTAALLLIIKAALSLHEPMYLFLAMLAFADLALSTPTLPKTLGFFWLGCGEIEFLCCLARLFFLHTFLSVEPGVLMAMALGHCGAICHPLQHSSVLSVPVVVALESLVVVRGVLLVSPLCFLLHRMPFCQYHVVSHSSCEHMAVVKLICGDSRVSVIYGLFVAFIVIGSDMILISVSYTIIQRVVMRLSTAEARPKAFSACASHVCVILAFYVAALFTLLTHQFGQSILRPLHIMMANLYLLVPHMLNPIVYGVRTKKLWVRVV</sequence>
<proteinExistence type="predicted"/>
<keyword evidence="4 9" id="KW-0812">Transmembrane</keyword>
<dbReference type="InterPro" id="IPR017452">
    <property type="entry name" value="GPCR_Rhodpsn_7TM"/>
</dbReference>
<evidence type="ECO:0000256" key="1">
    <source>
        <dbReference type="ARBA" id="ARBA00002936"/>
    </source>
</evidence>
<feature type="transmembrane region" description="Helical" evidence="9">
    <location>
        <begin position="116"/>
        <end position="133"/>
    </location>
</feature>
<dbReference type="InterPro" id="IPR050402">
    <property type="entry name" value="OR51/52/56-like"/>
</dbReference>
<dbReference type="Proteomes" id="UP000583049">
    <property type="component" value="Unassembled WGS sequence"/>
</dbReference>
<dbReference type="EMBL" id="VWPO01003559">
    <property type="protein sequence ID" value="NXY77558.1"/>
    <property type="molecule type" value="Genomic_DNA"/>
</dbReference>
<keyword evidence="7 9" id="KW-0472">Membrane</keyword>
<dbReference type="FunFam" id="1.20.1070.10:FF:000006">
    <property type="entry name" value="Olfactory receptor"/>
    <property type="match status" value="1"/>
</dbReference>
<comment type="function">
    <text evidence="1">Odorant receptor.</text>
</comment>
<evidence type="ECO:0000256" key="5">
    <source>
        <dbReference type="ARBA" id="ARBA00022725"/>
    </source>
</evidence>
<feature type="transmembrane region" description="Helical" evidence="9">
    <location>
        <begin position="239"/>
        <end position="262"/>
    </location>
</feature>
<keyword evidence="5" id="KW-0552">Olfaction</keyword>
<evidence type="ECO:0000256" key="9">
    <source>
        <dbReference type="SAM" id="Phobius"/>
    </source>
</evidence>
<comment type="subcellular location">
    <subcellularLocation>
        <location evidence="2">Membrane</location>
        <topology evidence="2">Multi-pass membrane protein</topology>
    </subcellularLocation>
</comment>
<keyword evidence="12" id="KW-1185">Reference proteome</keyword>
<dbReference type="AlphaFoldDB" id="A0A7L4MKU5"/>
<organism evidence="11 12">
    <name type="scientific">Glareola pratincola</name>
    <name type="common">Collared pratincole</name>
    <name type="synonym">Hirundo pratincola</name>
    <dbReference type="NCBI Taxonomy" id="43316"/>
    <lineage>
        <taxon>Eukaryota</taxon>
        <taxon>Metazoa</taxon>
        <taxon>Chordata</taxon>
        <taxon>Craniata</taxon>
        <taxon>Vertebrata</taxon>
        <taxon>Euteleostomi</taxon>
        <taxon>Archelosauria</taxon>
        <taxon>Archosauria</taxon>
        <taxon>Dinosauria</taxon>
        <taxon>Saurischia</taxon>
        <taxon>Theropoda</taxon>
        <taxon>Coelurosauria</taxon>
        <taxon>Aves</taxon>
        <taxon>Neognathae</taxon>
        <taxon>Neoaves</taxon>
        <taxon>Charadriiformes</taxon>
        <taxon>Glareolidae</taxon>
        <taxon>Glareola</taxon>
    </lineage>
</organism>
<feature type="transmembrane region" description="Helical" evidence="9">
    <location>
        <begin position="62"/>
        <end position="80"/>
    </location>
</feature>
<evidence type="ECO:0000256" key="7">
    <source>
        <dbReference type="ARBA" id="ARBA00023136"/>
    </source>
</evidence>
<gene>
    <name evidence="11" type="primary">Or52r1</name>
    <name evidence="11" type="ORF">GLAPRA_R04611</name>
</gene>
<evidence type="ECO:0000256" key="8">
    <source>
        <dbReference type="ARBA" id="ARBA00023224"/>
    </source>
</evidence>
<protein>
    <submittedName>
        <fullName evidence="11">O52R1 protein</fullName>
    </submittedName>
</protein>
<dbReference type="GO" id="GO:0005886">
    <property type="term" value="C:plasma membrane"/>
    <property type="evidence" value="ECO:0007669"/>
    <property type="project" value="TreeGrafter"/>
</dbReference>